<evidence type="ECO:0000313" key="3">
    <source>
        <dbReference type="Proteomes" id="UP000289260"/>
    </source>
</evidence>
<protein>
    <submittedName>
        <fullName evidence="2">Uncharacterized protein</fullName>
    </submittedName>
</protein>
<evidence type="ECO:0000313" key="2">
    <source>
        <dbReference type="EMBL" id="QBE49739.1"/>
    </source>
</evidence>
<proteinExistence type="inferred from homology"/>
<name>A0A4V0Z1V6_9MICO</name>
<gene>
    <name evidence="2" type="ORF">EVS81_13670</name>
</gene>
<comment type="similarity">
    <text evidence="1">Belongs to the metallo-dependent hydrolases superfamily. Phosphotriesterase family.</text>
</comment>
<dbReference type="Gene3D" id="3.20.20.140">
    <property type="entry name" value="Metal-dependent hydrolases"/>
    <property type="match status" value="1"/>
</dbReference>
<comment type="caution">
    <text evidence="1">Lacks conserved residue(s) required for the propagation of feature annotation.</text>
</comment>
<dbReference type="PROSITE" id="PS51347">
    <property type="entry name" value="PHOSPHOTRIESTERASE_2"/>
    <property type="match status" value="1"/>
</dbReference>
<dbReference type="EMBL" id="CP035806">
    <property type="protein sequence ID" value="QBE49739.1"/>
    <property type="molecule type" value="Genomic_DNA"/>
</dbReference>
<dbReference type="InterPro" id="IPR032466">
    <property type="entry name" value="Metal_Hydrolase"/>
</dbReference>
<dbReference type="GO" id="GO:0008270">
    <property type="term" value="F:zinc ion binding"/>
    <property type="evidence" value="ECO:0007669"/>
    <property type="project" value="InterPro"/>
</dbReference>
<reference evidence="2 3" key="1">
    <citation type="submission" date="2019-02" db="EMBL/GenBank/DDBJ databases">
        <authorList>
            <person name="Sun L."/>
            <person name="Pan D."/>
            <person name="Wu X."/>
        </authorList>
    </citation>
    <scope>NUCLEOTIDE SEQUENCE [LARGE SCALE GENOMIC DNA]</scope>
    <source>
        <strain evidence="2 3">JW-1</strain>
    </source>
</reference>
<dbReference type="AlphaFoldDB" id="A0A4V0Z1V6"/>
<sequence>MSTLTTVLGRIDSGSLETVLAAETLLCAPADDPGPCGRPATDAAFERAPVTMERLGRLMLGAENRDDRTLAGADAEAALDGLAATVSHGALTGDVSHGAHTGNGRPVPRPAAAVVVLAGRGSTATPALLAALSRASGVALVRGVDGSQGPHGAACGAAPELVAERIAAALCAAEHAAGAVGALPLPAPDPAADPADAARIEAAAGAARAAGAALVLAPREDPWGIAIADEPGRGSLLRALAAVDAAGLERDRVILGGAAACIARRDGRGAPLAGVDPARLDALLGLGTAICFDDLGRIPNVRTAVSDHDVALAVLRAAERGDASRILLSSGIRNKHRLTAYGGTGLEFVPERFLPYLRGLGANDALLRAVGGANAAGVLARATTEQTS</sequence>
<dbReference type="InterPro" id="IPR001559">
    <property type="entry name" value="Phosphotriesterase"/>
</dbReference>
<dbReference type="OrthoDB" id="9795018at2"/>
<keyword evidence="3" id="KW-1185">Reference proteome</keyword>
<dbReference type="SUPFAM" id="SSF51556">
    <property type="entry name" value="Metallo-dependent hydrolases"/>
    <property type="match status" value="1"/>
</dbReference>
<dbReference type="KEGG" id="ltr:EVS81_13670"/>
<evidence type="ECO:0000256" key="1">
    <source>
        <dbReference type="PROSITE-ProRule" id="PRU00679"/>
    </source>
</evidence>
<dbReference type="Proteomes" id="UP000289260">
    <property type="component" value="Chromosome"/>
</dbReference>
<organism evidence="2 3">
    <name type="scientific">Leucobacter triazinivorans</name>
    <dbReference type="NCBI Taxonomy" id="1784719"/>
    <lineage>
        <taxon>Bacteria</taxon>
        <taxon>Bacillati</taxon>
        <taxon>Actinomycetota</taxon>
        <taxon>Actinomycetes</taxon>
        <taxon>Micrococcales</taxon>
        <taxon>Microbacteriaceae</taxon>
        <taxon>Leucobacter</taxon>
    </lineage>
</organism>
<dbReference type="RefSeq" id="WP_130110852.1">
    <property type="nucleotide sequence ID" value="NZ_CP035806.1"/>
</dbReference>
<accession>A0A4V0Z1V6</accession>